<keyword evidence="5" id="KW-1185">Reference proteome</keyword>
<dbReference type="PANTHER" id="PTHR48027">
    <property type="entry name" value="HETEROGENEOUS NUCLEAR RIBONUCLEOPROTEIN 87F-RELATED"/>
    <property type="match status" value="1"/>
</dbReference>
<sequence length="81" mass="8846">MKNNDGKSRSFGFVNFESLEDAQKVVQAMNGALLAKVIPYAYGVSKGFGFVCFCSPKEAKKALEALHGTHFHGATFYVTHT</sequence>
<reference evidence="4 5" key="1">
    <citation type="submission" date="2023-12" db="EMBL/GenBank/DDBJ databases">
        <title>A high-quality genome assembly for Dillenia turbinata (Dilleniales).</title>
        <authorList>
            <person name="Chanderbali A."/>
        </authorList>
    </citation>
    <scope>NUCLEOTIDE SEQUENCE [LARGE SCALE GENOMIC DNA]</scope>
    <source>
        <strain evidence="4">LSX21</strain>
        <tissue evidence="4">Leaf</tissue>
    </source>
</reference>
<evidence type="ECO:0000313" key="5">
    <source>
        <dbReference type="Proteomes" id="UP001370490"/>
    </source>
</evidence>
<keyword evidence="1 2" id="KW-0694">RNA-binding</keyword>
<dbReference type="PROSITE" id="PS50102">
    <property type="entry name" value="RRM"/>
    <property type="match status" value="2"/>
</dbReference>
<evidence type="ECO:0000313" key="4">
    <source>
        <dbReference type="EMBL" id="KAK6929589.1"/>
    </source>
</evidence>
<name>A0AAN8VA29_9MAGN</name>
<proteinExistence type="predicted"/>
<dbReference type="AlphaFoldDB" id="A0AAN8VA29"/>
<dbReference type="EMBL" id="JBAMMX010000012">
    <property type="protein sequence ID" value="KAK6929589.1"/>
    <property type="molecule type" value="Genomic_DNA"/>
</dbReference>
<dbReference type="Proteomes" id="UP001370490">
    <property type="component" value="Unassembled WGS sequence"/>
</dbReference>
<dbReference type="Gene3D" id="3.30.70.330">
    <property type="match status" value="2"/>
</dbReference>
<feature type="domain" description="RRM" evidence="3">
    <location>
        <begin position="1"/>
        <end position="45"/>
    </location>
</feature>
<dbReference type="InterPro" id="IPR035979">
    <property type="entry name" value="RBD_domain_sf"/>
</dbReference>
<dbReference type="InterPro" id="IPR012677">
    <property type="entry name" value="Nucleotide-bd_a/b_plait_sf"/>
</dbReference>
<protein>
    <submittedName>
        <fullName evidence="4">RNA recognition motif domain</fullName>
    </submittedName>
</protein>
<dbReference type="SUPFAM" id="SSF54928">
    <property type="entry name" value="RNA-binding domain, RBD"/>
    <property type="match status" value="1"/>
</dbReference>
<evidence type="ECO:0000256" key="2">
    <source>
        <dbReference type="PROSITE-ProRule" id="PRU00176"/>
    </source>
</evidence>
<feature type="domain" description="RRM" evidence="3">
    <location>
        <begin position="36"/>
        <end position="81"/>
    </location>
</feature>
<organism evidence="4 5">
    <name type="scientific">Dillenia turbinata</name>
    <dbReference type="NCBI Taxonomy" id="194707"/>
    <lineage>
        <taxon>Eukaryota</taxon>
        <taxon>Viridiplantae</taxon>
        <taxon>Streptophyta</taxon>
        <taxon>Embryophyta</taxon>
        <taxon>Tracheophyta</taxon>
        <taxon>Spermatophyta</taxon>
        <taxon>Magnoliopsida</taxon>
        <taxon>eudicotyledons</taxon>
        <taxon>Gunneridae</taxon>
        <taxon>Pentapetalae</taxon>
        <taxon>Dilleniales</taxon>
        <taxon>Dilleniaceae</taxon>
        <taxon>Dillenia</taxon>
    </lineage>
</organism>
<evidence type="ECO:0000256" key="1">
    <source>
        <dbReference type="ARBA" id="ARBA00022884"/>
    </source>
</evidence>
<accession>A0AAN8VA29</accession>
<dbReference type="Pfam" id="PF00076">
    <property type="entry name" value="RRM_1"/>
    <property type="match status" value="2"/>
</dbReference>
<evidence type="ECO:0000259" key="3">
    <source>
        <dbReference type="PROSITE" id="PS50102"/>
    </source>
</evidence>
<comment type="caution">
    <text evidence="4">The sequence shown here is derived from an EMBL/GenBank/DDBJ whole genome shotgun (WGS) entry which is preliminary data.</text>
</comment>
<dbReference type="GO" id="GO:0003723">
    <property type="term" value="F:RNA binding"/>
    <property type="evidence" value="ECO:0007669"/>
    <property type="project" value="UniProtKB-UniRule"/>
</dbReference>
<dbReference type="InterPro" id="IPR052462">
    <property type="entry name" value="SLIRP/GR-RBP-like"/>
</dbReference>
<gene>
    <name evidence="4" type="ORF">RJ641_003683</name>
</gene>
<dbReference type="InterPro" id="IPR000504">
    <property type="entry name" value="RRM_dom"/>
</dbReference>